<dbReference type="SUPFAM" id="SSF48371">
    <property type="entry name" value="ARM repeat"/>
    <property type="match status" value="1"/>
</dbReference>
<keyword evidence="2" id="KW-1185">Reference proteome</keyword>
<organism evidence="1 2">
    <name type="scientific">Diacronema lutheri</name>
    <name type="common">Unicellular marine alga</name>
    <name type="synonym">Monochrysis lutheri</name>
    <dbReference type="NCBI Taxonomy" id="2081491"/>
    <lineage>
        <taxon>Eukaryota</taxon>
        <taxon>Haptista</taxon>
        <taxon>Haptophyta</taxon>
        <taxon>Pavlovophyceae</taxon>
        <taxon>Pavlovales</taxon>
        <taxon>Pavlovaceae</taxon>
        <taxon>Diacronema</taxon>
    </lineage>
</organism>
<gene>
    <name evidence="1" type="ORF">KFE25_013167</name>
</gene>
<reference evidence="1" key="1">
    <citation type="submission" date="2021-05" db="EMBL/GenBank/DDBJ databases">
        <title>The genome of the haptophyte Pavlova lutheri (Diacronema luteri, Pavlovales) - a model for lipid biosynthesis in eukaryotic algae.</title>
        <authorList>
            <person name="Hulatt C.J."/>
            <person name="Posewitz M.C."/>
        </authorList>
    </citation>
    <scope>NUCLEOTIDE SEQUENCE</scope>
    <source>
        <strain evidence="1">NIVA-4/92</strain>
    </source>
</reference>
<dbReference type="OrthoDB" id="10428116at2759"/>
<evidence type="ECO:0000313" key="1">
    <source>
        <dbReference type="EMBL" id="KAG8460517.1"/>
    </source>
</evidence>
<dbReference type="Gene3D" id="1.25.10.10">
    <property type="entry name" value="Leucine-rich Repeat Variant"/>
    <property type="match status" value="1"/>
</dbReference>
<dbReference type="Proteomes" id="UP000751190">
    <property type="component" value="Unassembled WGS sequence"/>
</dbReference>
<protein>
    <submittedName>
        <fullName evidence="1">Uncharacterized protein</fullName>
    </submittedName>
</protein>
<accession>A0A8J5XGJ5</accession>
<dbReference type="InterPro" id="IPR011989">
    <property type="entry name" value="ARM-like"/>
</dbReference>
<proteinExistence type="predicted"/>
<sequence length="224" mass="24670">MIAASYQAREQKDFIEFLDDLDSSHSAEERYGALFHVAHTITKATEAGGTGKHAAVLEACKDEPVVRYMVSLYEDYGSDEQIPPFILSTLVNISCIDPQLIIDGGGFELLLKHVQLPSIKEKGGKPSDVQVKNQYYALAGIYNLSEDPSCAAQIIERGVDKTLEKLAKSPNEDTSKHAVFTLKNLQAATGLDTKAAKKRESSPHDYIEHQMTKLTKMFPKLIAG</sequence>
<evidence type="ECO:0000313" key="2">
    <source>
        <dbReference type="Proteomes" id="UP000751190"/>
    </source>
</evidence>
<dbReference type="EMBL" id="JAGTXO010000032">
    <property type="protein sequence ID" value="KAG8460517.1"/>
    <property type="molecule type" value="Genomic_DNA"/>
</dbReference>
<comment type="caution">
    <text evidence="1">The sequence shown here is derived from an EMBL/GenBank/DDBJ whole genome shotgun (WGS) entry which is preliminary data.</text>
</comment>
<name>A0A8J5XGJ5_DIALT</name>
<dbReference type="AlphaFoldDB" id="A0A8J5XGJ5"/>
<dbReference type="InterPro" id="IPR016024">
    <property type="entry name" value="ARM-type_fold"/>
</dbReference>